<organism evidence="2 3">
    <name type="scientific">Dactylosporangium fulvum</name>
    <dbReference type="NCBI Taxonomy" id="53359"/>
    <lineage>
        <taxon>Bacteria</taxon>
        <taxon>Bacillati</taxon>
        <taxon>Actinomycetota</taxon>
        <taxon>Actinomycetes</taxon>
        <taxon>Micromonosporales</taxon>
        <taxon>Micromonosporaceae</taxon>
        <taxon>Dactylosporangium</taxon>
    </lineage>
</organism>
<sequence>MTWLAASGGYEVTLVSGQIACRNAKGKVLRSMPAALRDDAAVVNLRQLVEWLGRHEAQVREQVDLWMVRSLPVPAAVLARVWPDEVWRAALTDLVVAVLDDDGGWDPDEVGFLRDAGPEGVGIVNLDGETVRLPAARVAIPHPVRLPDLDDLREFAADLGVEQSVDQLFRQTWTCPADLEPAATSVGDYAGGRFAELRHLLARAASQGYPVKGGYAVCRVFEDGSAVEARSWVGADDPYSEAETGDLVFVRASGSSIPLGEIGPVAWSEGMRMAAALYAGRIVEQSGEEAAA</sequence>
<reference evidence="2" key="2">
    <citation type="submission" date="2022-09" db="EMBL/GenBank/DDBJ databases">
        <title>Biosynthetic gene clusters of Dactylosporangioum fulvum.</title>
        <authorList>
            <person name="Caradec T."/>
        </authorList>
    </citation>
    <scope>NUCLEOTIDE SEQUENCE</scope>
    <source>
        <strain evidence="2">NRRL B-16292</strain>
    </source>
</reference>
<gene>
    <name evidence="2" type="ORF">Dfulv_12780</name>
</gene>
<name>A0ABY5WAE5_9ACTN</name>
<dbReference type="RefSeq" id="WP_259863087.1">
    <property type="nucleotide sequence ID" value="NZ_BAAAST010000148.1"/>
</dbReference>
<feature type="domain" description="DUF4132" evidence="1">
    <location>
        <begin position="26"/>
        <end position="209"/>
    </location>
</feature>
<proteinExistence type="predicted"/>
<reference evidence="2" key="1">
    <citation type="submission" date="2021-04" db="EMBL/GenBank/DDBJ databases">
        <authorList>
            <person name="Hartkoorn R.C."/>
            <person name="Beaudoing E."/>
            <person name="Hot D."/>
        </authorList>
    </citation>
    <scope>NUCLEOTIDE SEQUENCE</scope>
    <source>
        <strain evidence="2">NRRL B-16292</strain>
    </source>
</reference>
<keyword evidence="3" id="KW-1185">Reference proteome</keyword>
<dbReference type="Pfam" id="PF13569">
    <property type="entry name" value="DUF4132"/>
    <property type="match status" value="1"/>
</dbReference>
<dbReference type="Proteomes" id="UP001059617">
    <property type="component" value="Chromosome"/>
</dbReference>
<evidence type="ECO:0000313" key="2">
    <source>
        <dbReference type="EMBL" id="UWP85046.1"/>
    </source>
</evidence>
<evidence type="ECO:0000259" key="1">
    <source>
        <dbReference type="Pfam" id="PF13569"/>
    </source>
</evidence>
<dbReference type="EMBL" id="CP073720">
    <property type="protein sequence ID" value="UWP85046.1"/>
    <property type="molecule type" value="Genomic_DNA"/>
</dbReference>
<evidence type="ECO:0000313" key="3">
    <source>
        <dbReference type="Proteomes" id="UP001059617"/>
    </source>
</evidence>
<protein>
    <submittedName>
        <fullName evidence="2">DUF4132 domain-containing protein</fullName>
    </submittedName>
</protein>
<accession>A0ABY5WAE5</accession>
<dbReference type="InterPro" id="IPR025406">
    <property type="entry name" value="DUF4132"/>
</dbReference>